<sequence>MTLIIKNVQPLGSARKLPQRMDIFISGDKISAFGNFSSKGADETIDGRGAYVSPGFIDVNTDSDHYLTLFDDPAQEDFLTQGVTTIIGGQCGSSLAPLIYGSLESIRKWTDIGQINVDWNSVKDYLNVLERRHLGINFGTMIGHSTIRRSIIGETQRTLTRNEFKVFDEILKRAMTEGGFGLSTGLGYLHGKNTPYQEIKTFLKTVKKFGGVYSTHLRKGGEGLRESVNETLKVSEESGAKTLISHFMPHLGEEKDYEWALEEFEKLPANRDFHFDVYPFDSTIVPLYTFLPEWAQVENLEMMNSFLNDEWRRGKILKELPDVSPESIVVSRATKNEAVVGHSLKELGLIYDTKDAKKTLLQLMLTTKLRAVVFYKNINKKLIEAAISHPRSLLASNAASSSDKSIDKAIKSERATSTFTKFLSMSENEKLMPLDEAVKKITSVPAKKFDIKGRGELKEGNFADLTIFSASSPLRPQSDASESAPGGKDMDIKFVVVNGKIAVRDGVFQNNCAGRILRHGQG</sequence>
<protein>
    <recommendedName>
        <fullName evidence="3">Amidohydrolase 3 domain-containing protein</fullName>
    </recommendedName>
</protein>
<organism evidence="1 2">
    <name type="scientific">Candidatus Liptonbacteria bacterium RIFCSPLOWO2_01_FULL_45_15</name>
    <dbReference type="NCBI Taxonomy" id="1798649"/>
    <lineage>
        <taxon>Bacteria</taxon>
        <taxon>Candidatus Liptoniibacteriota</taxon>
    </lineage>
</organism>
<dbReference type="EMBL" id="MHKZ01000005">
    <property type="protein sequence ID" value="OGZ01190.1"/>
    <property type="molecule type" value="Genomic_DNA"/>
</dbReference>
<dbReference type="InterPro" id="IPR050378">
    <property type="entry name" value="Metallo-dep_Hydrolases_sf"/>
</dbReference>
<proteinExistence type="predicted"/>
<dbReference type="InterPro" id="IPR032466">
    <property type="entry name" value="Metal_Hydrolase"/>
</dbReference>
<dbReference type="SUPFAM" id="SSF51338">
    <property type="entry name" value="Composite domain of metallo-dependent hydrolases"/>
    <property type="match status" value="1"/>
</dbReference>
<dbReference type="PANTHER" id="PTHR11647:SF1">
    <property type="entry name" value="COLLAPSIN RESPONSE MEDIATOR PROTEIN"/>
    <property type="match status" value="1"/>
</dbReference>
<dbReference type="InterPro" id="IPR023100">
    <property type="entry name" value="D-aminoacylase_insert_dom_sf"/>
</dbReference>
<dbReference type="Gene3D" id="3.30.1490.130">
    <property type="entry name" value="D-aminoacylase. Domain 3"/>
    <property type="match status" value="1"/>
</dbReference>
<evidence type="ECO:0008006" key="3">
    <source>
        <dbReference type="Google" id="ProtNLM"/>
    </source>
</evidence>
<reference evidence="1 2" key="1">
    <citation type="journal article" date="2016" name="Nat. Commun.">
        <title>Thousands of microbial genomes shed light on interconnected biogeochemical processes in an aquifer system.</title>
        <authorList>
            <person name="Anantharaman K."/>
            <person name="Brown C.T."/>
            <person name="Hug L.A."/>
            <person name="Sharon I."/>
            <person name="Castelle C.J."/>
            <person name="Probst A.J."/>
            <person name="Thomas B.C."/>
            <person name="Singh A."/>
            <person name="Wilkins M.J."/>
            <person name="Karaoz U."/>
            <person name="Brodie E.L."/>
            <person name="Williams K.H."/>
            <person name="Hubbard S.S."/>
            <person name="Banfield J.F."/>
        </authorList>
    </citation>
    <scope>NUCLEOTIDE SEQUENCE [LARGE SCALE GENOMIC DNA]</scope>
</reference>
<dbReference type="Proteomes" id="UP000176287">
    <property type="component" value="Unassembled WGS sequence"/>
</dbReference>
<evidence type="ECO:0000313" key="2">
    <source>
        <dbReference type="Proteomes" id="UP000176287"/>
    </source>
</evidence>
<dbReference type="Gene3D" id="2.30.40.10">
    <property type="entry name" value="Urease, subunit C, domain 1"/>
    <property type="match status" value="1"/>
</dbReference>
<comment type="caution">
    <text evidence="1">The sequence shown here is derived from an EMBL/GenBank/DDBJ whole genome shotgun (WGS) entry which is preliminary data.</text>
</comment>
<dbReference type="AlphaFoldDB" id="A0A1G2CKD4"/>
<accession>A0A1G2CKD4</accession>
<dbReference type="InterPro" id="IPR011059">
    <property type="entry name" value="Metal-dep_hydrolase_composite"/>
</dbReference>
<dbReference type="SUPFAM" id="SSF51556">
    <property type="entry name" value="Metallo-dependent hydrolases"/>
    <property type="match status" value="1"/>
</dbReference>
<gene>
    <name evidence="1" type="ORF">A3B13_03735</name>
</gene>
<evidence type="ECO:0000313" key="1">
    <source>
        <dbReference type="EMBL" id="OGZ01190.1"/>
    </source>
</evidence>
<dbReference type="STRING" id="1798649.A3B13_03735"/>
<dbReference type="PANTHER" id="PTHR11647">
    <property type="entry name" value="HYDRANTOINASE/DIHYDROPYRIMIDINASE FAMILY MEMBER"/>
    <property type="match status" value="1"/>
</dbReference>
<name>A0A1G2CKD4_9BACT</name>
<dbReference type="GO" id="GO:0016811">
    <property type="term" value="F:hydrolase activity, acting on carbon-nitrogen (but not peptide) bonds, in linear amides"/>
    <property type="evidence" value="ECO:0007669"/>
    <property type="project" value="InterPro"/>
</dbReference>
<dbReference type="Gene3D" id="3.20.20.140">
    <property type="entry name" value="Metal-dependent hydrolases"/>
    <property type="match status" value="2"/>
</dbReference>